<dbReference type="SUPFAM" id="SSF53649">
    <property type="entry name" value="Alkaline phosphatase-like"/>
    <property type="match status" value="1"/>
</dbReference>
<keyword evidence="1" id="KW-0732">Signal</keyword>
<dbReference type="EMBL" id="BNCI01000002">
    <property type="protein sequence ID" value="GHF26897.1"/>
    <property type="molecule type" value="Genomic_DNA"/>
</dbReference>
<dbReference type="InterPro" id="IPR006124">
    <property type="entry name" value="Metalloenzyme"/>
</dbReference>
<comment type="caution">
    <text evidence="3">The sequence shown here is derived from an EMBL/GenBank/DDBJ whole genome shotgun (WGS) entry which is preliminary data.</text>
</comment>
<organism evidence="3 4">
    <name type="scientific">Kordiimonas sediminis</name>
    <dbReference type="NCBI Taxonomy" id="1735581"/>
    <lineage>
        <taxon>Bacteria</taxon>
        <taxon>Pseudomonadati</taxon>
        <taxon>Pseudomonadota</taxon>
        <taxon>Alphaproteobacteria</taxon>
        <taxon>Kordiimonadales</taxon>
        <taxon>Kordiimonadaceae</taxon>
        <taxon>Kordiimonas</taxon>
    </lineage>
</organism>
<sequence>MRKLLSIIFMGFLSVSVTAAEPNHSDTVILVTLDGMRWEEVFRGADNAFLHDEKFLFHKGDKNDLQQKYATGTMTDRRKALMPFFWNVVAQQGQLYGNQDKGSIGYYTNKFHFSYPGYSEILTGFADPRIDSNEKVLNPNVTVLEWLHNKPEYKGKVEAFTSWDVFPFIINEDRSGIPVNAGFEAYTEVKSDRVEAMNAIQSELPHIWHSVRYDALTMGFALEAMKERKLRFVYISLGETDDFAHGGFYDHYLTSANRNDRLISQLWDFVQNDERYQGRTTLLLTTDHGRGNETLEDWKHHGGKPGDEGIWIGAIGPNIKPLGEIEGGTPVSLHQVASTAAKILGYDYEVPSGSEFTVGKPITTITDE</sequence>
<evidence type="ECO:0000259" key="2">
    <source>
        <dbReference type="Pfam" id="PF01676"/>
    </source>
</evidence>
<proteinExistence type="predicted"/>
<protein>
    <recommendedName>
        <fullName evidence="2">Metalloenzyme domain-containing protein</fullName>
    </recommendedName>
</protein>
<dbReference type="Proteomes" id="UP000630923">
    <property type="component" value="Unassembled WGS sequence"/>
</dbReference>
<dbReference type="Pfam" id="PF01676">
    <property type="entry name" value="Metalloenzyme"/>
    <property type="match status" value="1"/>
</dbReference>
<dbReference type="GO" id="GO:0046872">
    <property type="term" value="F:metal ion binding"/>
    <property type="evidence" value="ECO:0007669"/>
    <property type="project" value="InterPro"/>
</dbReference>
<reference evidence="3" key="2">
    <citation type="submission" date="2020-09" db="EMBL/GenBank/DDBJ databases">
        <authorList>
            <person name="Sun Q."/>
            <person name="Kim S."/>
        </authorList>
    </citation>
    <scope>NUCLEOTIDE SEQUENCE</scope>
    <source>
        <strain evidence="3">KCTC 42590</strain>
    </source>
</reference>
<feature type="signal peptide" evidence="1">
    <location>
        <begin position="1"/>
        <end position="19"/>
    </location>
</feature>
<feature type="domain" description="Metalloenzyme" evidence="2">
    <location>
        <begin position="218"/>
        <end position="295"/>
    </location>
</feature>
<evidence type="ECO:0000313" key="3">
    <source>
        <dbReference type="EMBL" id="GHF26897.1"/>
    </source>
</evidence>
<dbReference type="InterPro" id="IPR017850">
    <property type="entry name" value="Alkaline_phosphatase_core_sf"/>
</dbReference>
<dbReference type="Gene3D" id="3.40.720.10">
    <property type="entry name" value="Alkaline Phosphatase, subunit A"/>
    <property type="match status" value="1"/>
</dbReference>
<reference evidence="3" key="1">
    <citation type="journal article" date="2014" name="Int. J. Syst. Evol. Microbiol.">
        <title>Complete genome sequence of Corynebacterium casei LMG S-19264T (=DSM 44701T), isolated from a smear-ripened cheese.</title>
        <authorList>
            <consortium name="US DOE Joint Genome Institute (JGI-PGF)"/>
            <person name="Walter F."/>
            <person name="Albersmeier A."/>
            <person name="Kalinowski J."/>
            <person name="Ruckert C."/>
        </authorList>
    </citation>
    <scope>NUCLEOTIDE SEQUENCE</scope>
    <source>
        <strain evidence="3">KCTC 42590</strain>
    </source>
</reference>
<evidence type="ECO:0000313" key="4">
    <source>
        <dbReference type="Proteomes" id="UP000630923"/>
    </source>
</evidence>
<dbReference type="GO" id="GO:0003824">
    <property type="term" value="F:catalytic activity"/>
    <property type="evidence" value="ECO:0007669"/>
    <property type="project" value="InterPro"/>
</dbReference>
<accession>A0A919AVK2</accession>
<keyword evidence="4" id="KW-1185">Reference proteome</keyword>
<gene>
    <name evidence="3" type="ORF">GCM10017044_22420</name>
</gene>
<evidence type="ECO:0000256" key="1">
    <source>
        <dbReference type="SAM" id="SignalP"/>
    </source>
</evidence>
<feature type="chain" id="PRO_5037207325" description="Metalloenzyme domain-containing protein" evidence="1">
    <location>
        <begin position="20"/>
        <end position="368"/>
    </location>
</feature>
<name>A0A919AVK2_9PROT</name>
<dbReference type="RefSeq" id="WP_229819372.1">
    <property type="nucleotide sequence ID" value="NZ_BNCI01000002.1"/>
</dbReference>
<dbReference type="AlphaFoldDB" id="A0A919AVK2"/>